<comment type="subcellular location">
    <subcellularLocation>
        <location evidence="1">Cell membrane</location>
        <topology evidence="1">Multi-pass membrane protein</topology>
    </subcellularLocation>
</comment>
<reference evidence="9 10" key="1">
    <citation type="submission" date="2021-05" db="EMBL/GenBank/DDBJ databases">
        <title>Fusibacter ferrireducens sp. nov., an anaerobic, sulfur- and Fe-reducing bacterium isolated from the mangrove sediment.</title>
        <authorList>
            <person name="Qiu D."/>
        </authorList>
    </citation>
    <scope>NUCLEOTIDE SEQUENCE [LARGE SCALE GENOMIC DNA]</scope>
    <source>
        <strain evidence="9 10">DSM 12116</strain>
    </source>
</reference>
<dbReference type="PANTHER" id="PTHR36838">
    <property type="entry name" value="AUXIN EFFLUX CARRIER FAMILY PROTEIN"/>
    <property type="match status" value="1"/>
</dbReference>
<feature type="transmembrane region" description="Helical" evidence="8">
    <location>
        <begin position="6"/>
        <end position="24"/>
    </location>
</feature>
<feature type="transmembrane region" description="Helical" evidence="8">
    <location>
        <begin position="177"/>
        <end position="198"/>
    </location>
</feature>
<dbReference type="Pfam" id="PF03547">
    <property type="entry name" value="Mem_trans"/>
    <property type="match status" value="2"/>
</dbReference>
<feature type="transmembrane region" description="Helical" evidence="8">
    <location>
        <begin position="137"/>
        <end position="156"/>
    </location>
</feature>
<gene>
    <name evidence="9" type="ORF">KHM83_18650</name>
</gene>
<feature type="transmembrane region" description="Helical" evidence="8">
    <location>
        <begin position="36"/>
        <end position="54"/>
    </location>
</feature>
<dbReference type="InterPro" id="IPR004776">
    <property type="entry name" value="Mem_transp_PIN-like"/>
</dbReference>
<accession>A0ABS5PUD7</accession>
<evidence type="ECO:0000256" key="2">
    <source>
        <dbReference type="ARBA" id="ARBA00010145"/>
    </source>
</evidence>
<feature type="transmembrane region" description="Helical" evidence="8">
    <location>
        <begin position="262"/>
        <end position="283"/>
    </location>
</feature>
<feature type="transmembrane region" description="Helical" evidence="8">
    <location>
        <begin position="295"/>
        <end position="320"/>
    </location>
</feature>
<dbReference type="Gene3D" id="1.20.1530.20">
    <property type="match status" value="1"/>
</dbReference>
<organism evidence="9 10">
    <name type="scientific">Fusibacter paucivorans</name>
    <dbReference type="NCBI Taxonomy" id="76009"/>
    <lineage>
        <taxon>Bacteria</taxon>
        <taxon>Bacillati</taxon>
        <taxon>Bacillota</taxon>
        <taxon>Clostridia</taxon>
        <taxon>Eubacteriales</taxon>
        <taxon>Eubacteriales Family XII. Incertae Sedis</taxon>
        <taxon>Fusibacter</taxon>
    </lineage>
</organism>
<keyword evidence="7 8" id="KW-0472">Membrane</keyword>
<evidence type="ECO:0000256" key="8">
    <source>
        <dbReference type="SAM" id="Phobius"/>
    </source>
</evidence>
<feature type="transmembrane region" description="Helical" evidence="8">
    <location>
        <begin position="60"/>
        <end position="80"/>
    </location>
</feature>
<feature type="transmembrane region" description="Helical" evidence="8">
    <location>
        <begin position="101"/>
        <end position="125"/>
    </location>
</feature>
<evidence type="ECO:0000256" key="5">
    <source>
        <dbReference type="ARBA" id="ARBA00022692"/>
    </source>
</evidence>
<name>A0ABS5PUD7_9FIRM</name>
<feature type="transmembrane region" description="Helical" evidence="8">
    <location>
        <begin position="204"/>
        <end position="222"/>
    </location>
</feature>
<comment type="caution">
    <text evidence="9">The sequence shown here is derived from an EMBL/GenBank/DDBJ whole genome shotgun (WGS) entry which is preliminary data.</text>
</comment>
<keyword evidence="3" id="KW-0813">Transport</keyword>
<protein>
    <submittedName>
        <fullName evidence="9">AEC family transporter</fullName>
    </submittedName>
</protein>
<proteinExistence type="inferred from homology"/>
<keyword evidence="4" id="KW-1003">Cell membrane</keyword>
<comment type="similarity">
    <text evidence="2">Belongs to the auxin efflux carrier (TC 2.A.69) family.</text>
</comment>
<evidence type="ECO:0000256" key="3">
    <source>
        <dbReference type="ARBA" id="ARBA00022448"/>
    </source>
</evidence>
<evidence type="ECO:0000256" key="7">
    <source>
        <dbReference type="ARBA" id="ARBA00023136"/>
    </source>
</evidence>
<sequence length="322" mass="35143">MHVFFFILVNNIVPIFLLIGLGFILSKQFNFDMNTLSKMIFYLFSPAFIFVNLYETPLSINMLLITLFCTAYLAITYMIAAGIGRWRGYDTSLTNAFKNALMFNNTGNIGLSLVTLVFSTGPYLIGGETPFLNEAQASLIVVMVFTNITINTFGFYNAGRATMSVKDTIKKIFSMPAVYTIPLAIGLQLSPIDATAWFGWPALVYLKNALVAMALLTLGVQLSKTKIDFHNNSVYLAVFMRLLGGPILAMVLIAAFGFKGVVAQTLLIAYSVPTAVNTALIAVEFKSQEAYATQVVVTSTIISAATLTFAIFMAQTLYAVGA</sequence>
<dbReference type="InterPro" id="IPR038770">
    <property type="entry name" value="Na+/solute_symporter_sf"/>
</dbReference>
<evidence type="ECO:0000313" key="10">
    <source>
        <dbReference type="Proteomes" id="UP000746471"/>
    </source>
</evidence>
<evidence type="ECO:0000256" key="1">
    <source>
        <dbReference type="ARBA" id="ARBA00004651"/>
    </source>
</evidence>
<dbReference type="Proteomes" id="UP000746471">
    <property type="component" value="Unassembled WGS sequence"/>
</dbReference>
<keyword evidence="10" id="KW-1185">Reference proteome</keyword>
<evidence type="ECO:0000256" key="6">
    <source>
        <dbReference type="ARBA" id="ARBA00022989"/>
    </source>
</evidence>
<keyword evidence="6 8" id="KW-1133">Transmembrane helix</keyword>
<keyword evidence="5 8" id="KW-0812">Transmembrane</keyword>
<dbReference type="PANTHER" id="PTHR36838:SF1">
    <property type="entry name" value="SLR1864 PROTEIN"/>
    <property type="match status" value="1"/>
</dbReference>
<dbReference type="RefSeq" id="WP_213238549.1">
    <property type="nucleotide sequence ID" value="NZ_JAHBCL010000053.1"/>
</dbReference>
<evidence type="ECO:0000256" key="4">
    <source>
        <dbReference type="ARBA" id="ARBA00022475"/>
    </source>
</evidence>
<dbReference type="EMBL" id="JAHBCL010000053">
    <property type="protein sequence ID" value="MBS7528693.1"/>
    <property type="molecule type" value="Genomic_DNA"/>
</dbReference>
<feature type="transmembrane region" description="Helical" evidence="8">
    <location>
        <begin position="234"/>
        <end position="256"/>
    </location>
</feature>
<evidence type="ECO:0000313" key="9">
    <source>
        <dbReference type="EMBL" id="MBS7528693.1"/>
    </source>
</evidence>